<keyword evidence="3" id="KW-0378">Hydrolase</keyword>
<dbReference type="Gene3D" id="3.30.1120.10">
    <property type="match status" value="1"/>
</dbReference>
<proteinExistence type="inferred from homology"/>
<comment type="similarity">
    <text evidence="1">Belongs to the sulfatase family.</text>
</comment>
<evidence type="ECO:0000256" key="3">
    <source>
        <dbReference type="ARBA" id="ARBA00022801"/>
    </source>
</evidence>
<keyword evidence="2" id="KW-0479">Metal-binding</keyword>
<reference evidence="8 9" key="1">
    <citation type="submission" date="2018-08" db="EMBL/GenBank/DDBJ databases">
        <title>A genome reference for cultivated species of the human gut microbiota.</title>
        <authorList>
            <person name="Zou Y."/>
            <person name="Xue W."/>
            <person name="Luo G."/>
        </authorList>
    </citation>
    <scope>NUCLEOTIDE SEQUENCE [LARGE SCALE GENOMIC DNA]</scope>
    <source>
        <strain evidence="8 9">AF24-2</strain>
    </source>
</reference>
<dbReference type="Pfam" id="PF00884">
    <property type="entry name" value="Sulfatase"/>
    <property type="match status" value="1"/>
</dbReference>
<keyword evidence="6" id="KW-0732">Signal</keyword>
<dbReference type="InterPro" id="IPR050738">
    <property type="entry name" value="Sulfatase"/>
</dbReference>
<feature type="domain" description="Sulfatase N-terminal" evidence="7">
    <location>
        <begin position="33"/>
        <end position="391"/>
    </location>
</feature>
<evidence type="ECO:0000256" key="2">
    <source>
        <dbReference type="ARBA" id="ARBA00022723"/>
    </source>
</evidence>
<dbReference type="GO" id="GO:0046872">
    <property type="term" value="F:metal ion binding"/>
    <property type="evidence" value="ECO:0007669"/>
    <property type="project" value="UniProtKB-KW"/>
</dbReference>
<dbReference type="CDD" id="cd16143">
    <property type="entry name" value="ARS_like"/>
    <property type="match status" value="1"/>
</dbReference>
<evidence type="ECO:0000313" key="8">
    <source>
        <dbReference type="EMBL" id="RGR92117.1"/>
    </source>
</evidence>
<comment type="PTM">
    <text evidence="5">The conversion to 3-oxoalanine (also known as C-formylglycine, FGly), of a serine or cysteine residue in prokaryotes and of a cysteine residue in eukaryotes, is critical for catalytic activity.</text>
</comment>
<accession>A0A412GBE2</accession>
<dbReference type="Gene3D" id="3.40.720.10">
    <property type="entry name" value="Alkaline Phosphatase, subunit A"/>
    <property type="match status" value="1"/>
</dbReference>
<dbReference type="AlphaFoldDB" id="A0A412GBE2"/>
<dbReference type="InterPro" id="IPR024607">
    <property type="entry name" value="Sulfatase_CS"/>
</dbReference>
<evidence type="ECO:0000256" key="5">
    <source>
        <dbReference type="PIRSR" id="PIRSR600917-52"/>
    </source>
</evidence>
<feature type="modified residue" description="3-oxoalanine (Ser)" evidence="5">
    <location>
        <position position="81"/>
    </location>
</feature>
<dbReference type="PANTHER" id="PTHR42693:SF53">
    <property type="entry name" value="ENDO-4-O-SULFATASE"/>
    <property type="match status" value="1"/>
</dbReference>
<evidence type="ECO:0000259" key="7">
    <source>
        <dbReference type="Pfam" id="PF00884"/>
    </source>
</evidence>
<dbReference type="InterPro" id="IPR017850">
    <property type="entry name" value="Alkaline_phosphatase_core_sf"/>
</dbReference>
<dbReference type="RefSeq" id="WP_118485188.1">
    <property type="nucleotide sequence ID" value="NZ_CAUELD010000025.1"/>
</dbReference>
<name>A0A412GBE2_9BACT</name>
<keyword evidence="9" id="KW-1185">Reference proteome</keyword>
<dbReference type="PANTHER" id="PTHR42693">
    <property type="entry name" value="ARYLSULFATASE FAMILY MEMBER"/>
    <property type="match status" value="1"/>
</dbReference>
<dbReference type="EMBL" id="QRUU01000078">
    <property type="protein sequence ID" value="RGR92117.1"/>
    <property type="molecule type" value="Genomic_DNA"/>
</dbReference>
<feature type="chain" id="PRO_5019479494" evidence="6">
    <location>
        <begin position="28"/>
        <end position="503"/>
    </location>
</feature>
<dbReference type="SUPFAM" id="SSF53649">
    <property type="entry name" value="Alkaline phosphatase-like"/>
    <property type="match status" value="1"/>
</dbReference>
<organism evidence="8 9">
    <name type="scientific">Phocaeicola coprocola</name>
    <dbReference type="NCBI Taxonomy" id="310298"/>
    <lineage>
        <taxon>Bacteria</taxon>
        <taxon>Pseudomonadati</taxon>
        <taxon>Bacteroidota</taxon>
        <taxon>Bacteroidia</taxon>
        <taxon>Bacteroidales</taxon>
        <taxon>Bacteroidaceae</taxon>
        <taxon>Phocaeicola</taxon>
    </lineage>
</organism>
<evidence type="ECO:0000256" key="6">
    <source>
        <dbReference type="SAM" id="SignalP"/>
    </source>
</evidence>
<dbReference type="GO" id="GO:0004065">
    <property type="term" value="F:arylsulfatase activity"/>
    <property type="evidence" value="ECO:0007669"/>
    <property type="project" value="TreeGrafter"/>
</dbReference>
<feature type="signal peptide" evidence="6">
    <location>
        <begin position="1"/>
        <end position="27"/>
    </location>
</feature>
<sequence>MLTQKKHFVASSLWGLFAVCTAMPVSADDHRLNIVYILADDMGYGDISFYNSQSKIPTPALDSLAASGIVFTDAHSNSSVSTPTRYGTLTGRYAFRSRLKKSVLTGYSSSLIEPERETVASFLQAQGYQTACIGKWHLGLNWVKKDPLKPLYTGSEWDLEDTSNVDYQAKISGGPVDCGFEYSYILPASLDMSPYVYIENGLITSPVTSYAKDYREAGVRGAHYRHGDMADNFRHDECLSHFTQKSVDYILQASQSNQPYFLYCALTAPHSPWLLQPEFRGRSGAGVYGDFVCMVDDAVRRICDAVYKSGKASQTLIIFTTDNGAMWQPADINETKHYANGGWSGMKSDLWEGGHRVPLIASCPEIIPVGTISDALVSSTDLFATLADMLHVQIPHGVAGDSFSYWSELTKHRSVNKENATRESMIYHSDQGYFALRRGEWVLLDCKGSGGWTLPEDSVIQSPVMQLYNLKKDPAQQHNLVDQYPQIVEDMKKELEEIKLKPW</sequence>
<comment type="caution">
    <text evidence="8">The sequence shown here is derived from an EMBL/GenBank/DDBJ whole genome shotgun (WGS) entry which is preliminary data.</text>
</comment>
<evidence type="ECO:0000313" key="9">
    <source>
        <dbReference type="Proteomes" id="UP000285864"/>
    </source>
</evidence>
<evidence type="ECO:0000256" key="1">
    <source>
        <dbReference type="ARBA" id="ARBA00008779"/>
    </source>
</evidence>
<gene>
    <name evidence="8" type="ORF">DWY20_13150</name>
</gene>
<protein>
    <submittedName>
        <fullName evidence="8">Sulfatase</fullName>
    </submittedName>
</protein>
<dbReference type="InterPro" id="IPR000917">
    <property type="entry name" value="Sulfatase_N"/>
</dbReference>
<keyword evidence="4" id="KW-0106">Calcium</keyword>
<dbReference type="Proteomes" id="UP000285864">
    <property type="component" value="Unassembled WGS sequence"/>
</dbReference>
<dbReference type="PROSITE" id="PS00149">
    <property type="entry name" value="SULFATASE_2"/>
    <property type="match status" value="1"/>
</dbReference>
<evidence type="ECO:0000256" key="4">
    <source>
        <dbReference type="ARBA" id="ARBA00022837"/>
    </source>
</evidence>